<proteinExistence type="predicted"/>
<dbReference type="SUPFAM" id="SSF141371">
    <property type="entry name" value="PilZ domain-like"/>
    <property type="match status" value="1"/>
</dbReference>
<evidence type="ECO:0000313" key="2">
    <source>
        <dbReference type="EMBL" id="MBT0653373.1"/>
    </source>
</evidence>
<reference evidence="2 3" key="1">
    <citation type="submission" date="2021-05" db="EMBL/GenBank/DDBJ databases">
        <title>The draft genome of Geobacter luticola JCM 17780.</title>
        <authorList>
            <person name="Xu Z."/>
            <person name="Masuda Y."/>
            <person name="Itoh H."/>
            <person name="Senoo K."/>
        </authorList>
    </citation>
    <scope>NUCLEOTIDE SEQUENCE [LARGE SCALE GENOMIC DNA]</scope>
    <source>
        <strain evidence="2 3">JCM 17780</strain>
    </source>
</reference>
<name>A0ABS5SDD0_9BACT</name>
<dbReference type="Proteomes" id="UP000756860">
    <property type="component" value="Unassembled WGS sequence"/>
</dbReference>
<dbReference type="EMBL" id="JAHCVK010000003">
    <property type="protein sequence ID" value="MBT0653373.1"/>
    <property type="molecule type" value="Genomic_DNA"/>
</dbReference>
<gene>
    <name evidence="2" type="ORF">KI810_09930</name>
</gene>
<sequence length="107" mass="11837">MEERACKRMAVQVGCWLVEMDGASCFYTFDLSEGGVCVNTDEPLPVGRVVTLQFFTPKGAAPVTITAEVVWSRLEPSAGMGLRFTDLDPTALQVIKEFTALLQRRHK</sequence>
<feature type="domain" description="PilZ" evidence="1">
    <location>
        <begin position="3"/>
        <end position="99"/>
    </location>
</feature>
<dbReference type="RefSeq" id="WP_214175373.1">
    <property type="nucleotide sequence ID" value="NZ_JAHCVK010000003.1"/>
</dbReference>
<dbReference type="Pfam" id="PF07238">
    <property type="entry name" value="PilZ"/>
    <property type="match status" value="1"/>
</dbReference>
<protein>
    <submittedName>
        <fullName evidence="2">PilZ domain-containing protein</fullName>
    </submittedName>
</protein>
<evidence type="ECO:0000259" key="1">
    <source>
        <dbReference type="Pfam" id="PF07238"/>
    </source>
</evidence>
<dbReference type="Gene3D" id="2.40.10.220">
    <property type="entry name" value="predicted glycosyltransferase like domains"/>
    <property type="match status" value="1"/>
</dbReference>
<organism evidence="2 3">
    <name type="scientific">Geomobilimonas luticola</name>
    <dbReference type="NCBI Taxonomy" id="1114878"/>
    <lineage>
        <taxon>Bacteria</taxon>
        <taxon>Pseudomonadati</taxon>
        <taxon>Thermodesulfobacteriota</taxon>
        <taxon>Desulfuromonadia</taxon>
        <taxon>Geobacterales</taxon>
        <taxon>Geobacteraceae</taxon>
        <taxon>Geomobilimonas</taxon>
    </lineage>
</organism>
<comment type="caution">
    <text evidence="2">The sequence shown here is derived from an EMBL/GenBank/DDBJ whole genome shotgun (WGS) entry which is preliminary data.</text>
</comment>
<dbReference type="InterPro" id="IPR009875">
    <property type="entry name" value="PilZ_domain"/>
</dbReference>
<keyword evidence="3" id="KW-1185">Reference proteome</keyword>
<accession>A0ABS5SDD0</accession>
<evidence type="ECO:0000313" key="3">
    <source>
        <dbReference type="Proteomes" id="UP000756860"/>
    </source>
</evidence>